<organism evidence="1 2">
    <name type="scientific">Nocardia tenerifensis</name>
    <dbReference type="NCBI Taxonomy" id="228006"/>
    <lineage>
        <taxon>Bacteria</taxon>
        <taxon>Bacillati</taxon>
        <taxon>Actinomycetota</taxon>
        <taxon>Actinomycetes</taxon>
        <taxon>Mycobacteriales</taxon>
        <taxon>Nocardiaceae</taxon>
        <taxon>Nocardia</taxon>
    </lineage>
</organism>
<evidence type="ECO:0000313" key="1">
    <source>
        <dbReference type="EMBL" id="PXX63917.1"/>
    </source>
</evidence>
<evidence type="ECO:0000313" key="2">
    <source>
        <dbReference type="Proteomes" id="UP000247569"/>
    </source>
</evidence>
<accession>A0A318K0D6</accession>
<dbReference type="EMBL" id="QJKF01000005">
    <property type="protein sequence ID" value="PXX63917.1"/>
    <property type="molecule type" value="Genomic_DNA"/>
</dbReference>
<sequence length="326" mass="36309">MTARLNGPELPSYVLTVITRDLQDRRARWNAERVHGRPRPKISAWRPMSSGDRAMGLLVSVDRFGNVSQTVPCDSPQGILAVTDGYLIARHHVIELWSRDLTYKHDFTSHPWFNDVHSLRAWKDGIVVASSGTDSIIEVTSDGEPRWLWWGAEHGFDTDTFGSGRTLSKSGDHREIVYDTWLQATHVNSALALGPATVLATLFHQGCLVCIDRGTGHTWPLLEGLARPHAVRWQSGMLTLADTVNGTGLVCRIAGAQGVAADCRVEVDRHIAVRTRWLQDWHALADGVFVAVDGERPAVVFLTADGTVIRRDEFDPEWYLYEVALD</sequence>
<reference evidence="1 2" key="1">
    <citation type="submission" date="2018-05" db="EMBL/GenBank/DDBJ databases">
        <title>Genomic Encyclopedia of Type Strains, Phase IV (KMG-IV): sequencing the most valuable type-strain genomes for metagenomic binning, comparative biology and taxonomic classification.</title>
        <authorList>
            <person name="Goeker M."/>
        </authorList>
    </citation>
    <scope>NUCLEOTIDE SEQUENCE [LARGE SCALE GENOMIC DNA]</scope>
    <source>
        <strain evidence="1 2">DSM 44704</strain>
    </source>
</reference>
<comment type="caution">
    <text evidence="1">The sequence shown here is derived from an EMBL/GenBank/DDBJ whole genome shotgun (WGS) entry which is preliminary data.</text>
</comment>
<name>A0A318K0D6_9NOCA</name>
<gene>
    <name evidence="1" type="ORF">DFR70_10599</name>
</gene>
<dbReference type="Proteomes" id="UP000247569">
    <property type="component" value="Unassembled WGS sequence"/>
</dbReference>
<dbReference type="AlphaFoldDB" id="A0A318K0D6"/>
<keyword evidence="2" id="KW-1185">Reference proteome</keyword>
<proteinExistence type="predicted"/>
<protein>
    <submittedName>
        <fullName evidence="1">Uncharacterized protein</fullName>
    </submittedName>
</protein>
<dbReference type="SUPFAM" id="SSF101898">
    <property type="entry name" value="NHL repeat"/>
    <property type="match status" value="1"/>
</dbReference>